<dbReference type="EMBL" id="LSYS01006902">
    <property type="protein sequence ID" value="OPJ73580.1"/>
    <property type="molecule type" value="Genomic_DNA"/>
</dbReference>
<gene>
    <name evidence="2" type="ORF">AV530_005905</name>
</gene>
<reference evidence="2 3" key="1">
    <citation type="submission" date="2016-02" db="EMBL/GenBank/DDBJ databases">
        <title>Band-tailed pigeon sequencing and assembly.</title>
        <authorList>
            <person name="Soares A.E."/>
            <person name="Novak B.J."/>
            <person name="Rice E.S."/>
            <person name="O'Connell B."/>
            <person name="Chang D."/>
            <person name="Weber S."/>
            <person name="Shapiro B."/>
        </authorList>
    </citation>
    <scope>NUCLEOTIDE SEQUENCE [LARGE SCALE GENOMIC DNA]</scope>
    <source>
        <strain evidence="2">BTP2013</strain>
        <tissue evidence="2">Blood</tissue>
    </source>
</reference>
<keyword evidence="3" id="KW-1185">Reference proteome</keyword>
<accession>A0A1V4JN40</accession>
<sequence length="77" mass="8484">MLDICSQDWKESQKTEETGVDQPSINTTVSSAAPWNINLVNELPLPGRSNGRFLAKNLQFSICLLTGEFLSLNEKGS</sequence>
<evidence type="ECO:0000256" key="1">
    <source>
        <dbReference type="SAM" id="MobiDB-lite"/>
    </source>
</evidence>
<proteinExistence type="predicted"/>
<organism evidence="2 3">
    <name type="scientific">Patagioenas fasciata monilis</name>
    <dbReference type="NCBI Taxonomy" id="372326"/>
    <lineage>
        <taxon>Eukaryota</taxon>
        <taxon>Metazoa</taxon>
        <taxon>Chordata</taxon>
        <taxon>Craniata</taxon>
        <taxon>Vertebrata</taxon>
        <taxon>Euteleostomi</taxon>
        <taxon>Archelosauria</taxon>
        <taxon>Archosauria</taxon>
        <taxon>Dinosauria</taxon>
        <taxon>Saurischia</taxon>
        <taxon>Theropoda</taxon>
        <taxon>Coelurosauria</taxon>
        <taxon>Aves</taxon>
        <taxon>Neognathae</taxon>
        <taxon>Neoaves</taxon>
        <taxon>Columbimorphae</taxon>
        <taxon>Columbiformes</taxon>
        <taxon>Columbidae</taxon>
        <taxon>Patagioenas</taxon>
    </lineage>
</organism>
<feature type="region of interest" description="Disordered" evidence="1">
    <location>
        <begin position="1"/>
        <end position="25"/>
    </location>
</feature>
<dbReference type="AlphaFoldDB" id="A0A1V4JN40"/>
<dbReference type="Proteomes" id="UP000190648">
    <property type="component" value="Unassembled WGS sequence"/>
</dbReference>
<name>A0A1V4JN40_PATFA</name>
<feature type="compositionally biased region" description="Basic and acidic residues" evidence="1">
    <location>
        <begin position="8"/>
        <end position="17"/>
    </location>
</feature>
<protein>
    <submittedName>
        <fullName evidence="2">Uncharacterized protein</fullName>
    </submittedName>
</protein>
<evidence type="ECO:0000313" key="2">
    <source>
        <dbReference type="EMBL" id="OPJ73580.1"/>
    </source>
</evidence>
<evidence type="ECO:0000313" key="3">
    <source>
        <dbReference type="Proteomes" id="UP000190648"/>
    </source>
</evidence>
<comment type="caution">
    <text evidence="2">The sequence shown here is derived from an EMBL/GenBank/DDBJ whole genome shotgun (WGS) entry which is preliminary data.</text>
</comment>